<dbReference type="InterPro" id="IPR009003">
    <property type="entry name" value="Peptidase_S1_PA"/>
</dbReference>
<dbReference type="PANTHER" id="PTHR24253">
    <property type="entry name" value="TRANSMEMBRANE PROTEASE SERINE"/>
    <property type="match status" value="1"/>
</dbReference>
<dbReference type="Pfam" id="PF00089">
    <property type="entry name" value="Trypsin"/>
    <property type="match status" value="1"/>
</dbReference>
<feature type="non-terminal residue" evidence="4">
    <location>
        <position position="1"/>
    </location>
</feature>
<feature type="domain" description="Peptidase S1" evidence="3">
    <location>
        <begin position="1"/>
        <end position="199"/>
    </location>
</feature>
<dbReference type="PROSITE" id="PS50041">
    <property type="entry name" value="C_TYPE_LECTIN_2"/>
    <property type="match status" value="1"/>
</dbReference>
<comment type="caution">
    <text evidence="4">The sequence shown here is derived from an EMBL/GenBank/DDBJ whole genome shotgun (WGS) entry which is preliminary data.</text>
</comment>
<dbReference type="Gene3D" id="2.40.10.10">
    <property type="entry name" value="Trypsin-like serine proteases"/>
    <property type="match status" value="1"/>
</dbReference>
<sequence length="419" mass="46901">LTGISLGRTNLNVSPLPGRDTYDIEAVYPHPDFRSAPNDYADIAIIKTNRPVKYTENIWPFCLPEKNQVFKDFLIVNIAGWGVVNQSRTSPLIQTAFVNLVENSRCERIWRKHAQEHFDSLTTFSYPQGLTNQLLCAGREGVDACNGDSGGPMFHQDDEGLHTIIGVIAKGIKCSTEPIVPGFYTNIANYIDWIYSTTGIPRTTVMPSQRPVTSPQPNTEKDPHWCTQIDSANGCLDPKIKNECKQLCSVGDDPHWCAFVDPTTRCSTPSVATDCKQLCGRGCSSGFIMSEGSRQCFKLYKDKQRSWDEAKKKCAAEGLRLAQPTDKVAAALRRDLLDQFGEGYAWLDGRSDGTTMIWQQDQTLISSSNPLWWPGDPNELNAPSCLALDIEQWSWSREPEKPYYDYPCSKSDIYTLCQG</sequence>
<keyword evidence="1" id="KW-1015">Disulfide bond</keyword>
<evidence type="ECO:0008006" key="6">
    <source>
        <dbReference type="Google" id="ProtNLM"/>
    </source>
</evidence>
<gene>
    <name evidence="4" type="ORF">MNOR_LOCUS13228</name>
</gene>
<name>A0AAV2QMH2_MEGNR</name>
<dbReference type="CDD" id="cd00190">
    <property type="entry name" value="Tryp_SPc"/>
    <property type="match status" value="1"/>
</dbReference>
<dbReference type="InterPro" id="IPR016187">
    <property type="entry name" value="CTDL_fold"/>
</dbReference>
<proteinExistence type="predicted"/>
<feature type="domain" description="C-type lectin" evidence="2">
    <location>
        <begin position="292"/>
        <end position="409"/>
    </location>
</feature>
<evidence type="ECO:0000259" key="3">
    <source>
        <dbReference type="PROSITE" id="PS50240"/>
    </source>
</evidence>
<dbReference type="InterPro" id="IPR033116">
    <property type="entry name" value="TRYPSIN_SER"/>
</dbReference>
<evidence type="ECO:0000313" key="4">
    <source>
        <dbReference type="EMBL" id="CAL4087437.1"/>
    </source>
</evidence>
<dbReference type="PROSITE" id="PS50240">
    <property type="entry name" value="TRYPSIN_DOM"/>
    <property type="match status" value="1"/>
</dbReference>
<organism evidence="4 5">
    <name type="scientific">Meganyctiphanes norvegica</name>
    <name type="common">Northern krill</name>
    <name type="synonym">Thysanopoda norvegica</name>
    <dbReference type="NCBI Taxonomy" id="48144"/>
    <lineage>
        <taxon>Eukaryota</taxon>
        <taxon>Metazoa</taxon>
        <taxon>Ecdysozoa</taxon>
        <taxon>Arthropoda</taxon>
        <taxon>Crustacea</taxon>
        <taxon>Multicrustacea</taxon>
        <taxon>Malacostraca</taxon>
        <taxon>Eumalacostraca</taxon>
        <taxon>Eucarida</taxon>
        <taxon>Euphausiacea</taxon>
        <taxon>Euphausiidae</taxon>
        <taxon>Meganyctiphanes</taxon>
    </lineage>
</organism>
<accession>A0AAV2QMH2</accession>
<dbReference type="SMART" id="SM00034">
    <property type="entry name" value="CLECT"/>
    <property type="match status" value="1"/>
</dbReference>
<dbReference type="SUPFAM" id="SSF56436">
    <property type="entry name" value="C-type lectin-like"/>
    <property type="match status" value="1"/>
</dbReference>
<dbReference type="EMBL" id="CAXKWB010007491">
    <property type="protein sequence ID" value="CAL4087437.1"/>
    <property type="molecule type" value="Genomic_DNA"/>
</dbReference>
<evidence type="ECO:0000313" key="5">
    <source>
        <dbReference type="Proteomes" id="UP001497623"/>
    </source>
</evidence>
<dbReference type="InterPro" id="IPR043504">
    <property type="entry name" value="Peptidase_S1_PA_chymotrypsin"/>
</dbReference>
<dbReference type="PROSITE" id="PS00135">
    <property type="entry name" value="TRYPSIN_SER"/>
    <property type="match status" value="1"/>
</dbReference>
<dbReference type="GO" id="GO:0006508">
    <property type="term" value="P:proteolysis"/>
    <property type="evidence" value="ECO:0007669"/>
    <property type="project" value="InterPro"/>
</dbReference>
<protein>
    <recommendedName>
        <fullName evidence="6">C-type lectin</fullName>
    </recommendedName>
</protein>
<evidence type="ECO:0000259" key="2">
    <source>
        <dbReference type="PROSITE" id="PS50041"/>
    </source>
</evidence>
<reference evidence="4 5" key="1">
    <citation type="submission" date="2024-05" db="EMBL/GenBank/DDBJ databases">
        <authorList>
            <person name="Wallberg A."/>
        </authorList>
    </citation>
    <scope>NUCLEOTIDE SEQUENCE [LARGE SCALE GENOMIC DNA]</scope>
</reference>
<dbReference type="AlphaFoldDB" id="A0AAV2QMH2"/>
<dbReference type="Gene3D" id="3.10.100.10">
    <property type="entry name" value="Mannose-Binding Protein A, subunit A"/>
    <property type="match status" value="1"/>
</dbReference>
<dbReference type="SMART" id="SM00020">
    <property type="entry name" value="Tryp_SPc"/>
    <property type="match status" value="1"/>
</dbReference>
<dbReference type="Proteomes" id="UP001497623">
    <property type="component" value="Unassembled WGS sequence"/>
</dbReference>
<keyword evidence="5" id="KW-1185">Reference proteome</keyword>
<dbReference type="InterPro" id="IPR001304">
    <property type="entry name" value="C-type_lectin-like"/>
</dbReference>
<dbReference type="PANTHER" id="PTHR24253:SF153">
    <property type="entry name" value="SERINE PROTEASE HEPSIN"/>
    <property type="match status" value="1"/>
</dbReference>
<dbReference type="SUPFAM" id="SSF50494">
    <property type="entry name" value="Trypsin-like serine proteases"/>
    <property type="match status" value="1"/>
</dbReference>
<dbReference type="InterPro" id="IPR016186">
    <property type="entry name" value="C-type_lectin-like/link_sf"/>
</dbReference>
<dbReference type="InterPro" id="IPR001254">
    <property type="entry name" value="Trypsin_dom"/>
</dbReference>
<dbReference type="CDD" id="cd00037">
    <property type="entry name" value="CLECT"/>
    <property type="match status" value="1"/>
</dbReference>
<evidence type="ECO:0000256" key="1">
    <source>
        <dbReference type="ARBA" id="ARBA00023157"/>
    </source>
</evidence>
<dbReference type="GO" id="GO:0004252">
    <property type="term" value="F:serine-type endopeptidase activity"/>
    <property type="evidence" value="ECO:0007669"/>
    <property type="project" value="InterPro"/>
</dbReference>